<dbReference type="InterPro" id="IPR011042">
    <property type="entry name" value="6-blade_b-propeller_TolB-like"/>
</dbReference>
<dbReference type="SUPFAM" id="SSF63829">
    <property type="entry name" value="Calcium-dependent phosphotriesterase"/>
    <property type="match status" value="1"/>
</dbReference>
<evidence type="ECO:0000313" key="2">
    <source>
        <dbReference type="EMBL" id="CAF4372590.1"/>
    </source>
</evidence>
<name>A0A815U694_9BILA</name>
<protein>
    <recommendedName>
        <fullName evidence="4">NHL repeat-containing protein</fullName>
    </recommendedName>
</protein>
<evidence type="ECO:0000313" key="1">
    <source>
        <dbReference type="EMBL" id="CAF1511991.1"/>
    </source>
</evidence>
<organism evidence="1 3">
    <name type="scientific">Didymodactylos carnosus</name>
    <dbReference type="NCBI Taxonomy" id="1234261"/>
    <lineage>
        <taxon>Eukaryota</taxon>
        <taxon>Metazoa</taxon>
        <taxon>Spiralia</taxon>
        <taxon>Gnathifera</taxon>
        <taxon>Rotifera</taxon>
        <taxon>Eurotatoria</taxon>
        <taxon>Bdelloidea</taxon>
        <taxon>Philodinida</taxon>
        <taxon>Philodinidae</taxon>
        <taxon>Didymodactylos</taxon>
    </lineage>
</organism>
<dbReference type="EMBL" id="CAJNOQ010023212">
    <property type="protein sequence ID" value="CAF1511991.1"/>
    <property type="molecule type" value="Genomic_DNA"/>
</dbReference>
<evidence type="ECO:0008006" key="4">
    <source>
        <dbReference type="Google" id="ProtNLM"/>
    </source>
</evidence>
<proteinExistence type="predicted"/>
<gene>
    <name evidence="1" type="ORF">GPM918_LOCUS37155</name>
    <name evidence="2" type="ORF">SRO942_LOCUS37917</name>
</gene>
<dbReference type="Gene3D" id="2.120.10.30">
    <property type="entry name" value="TolB, C-terminal domain"/>
    <property type="match status" value="1"/>
</dbReference>
<accession>A0A815U694</accession>
<keyword evidence="3" id="KW-1185">Reference proteome</keyword>
<dbReference type="EMBL" id="CAJOBC010088755">
    <property type="protein sequence ID" value="CAF4372590.1"/>
    <property type="molecule type" value="Genomic_DNA"/>
</dbReference>
<dbReference type="Proteomes" id="UP000663829">
    <property type="component" value="Unassembled WGS sequence"/>
</dbReference>
<evidence type="ECO:0000313" key="3">
    <source>
        <dbReference type="Proteomes" id="UP000663829"/>
    </source>
</evidence>
<dbReference type="OrthoDB" id="10483156at2759"/>
<sequence>MEGPGGFYIDKQLSIYIADNSDNSIVKWLKESEQGIIVAGGYGIGSNLNQFDYPVAVFVDEQDSNTLYIADFGNSRVMQWLENATEGRTIIGTTGDDAGIQLNQFPSKKMPLRLSSYKNMLSGNIGL</sequence>
<reference evidence="1" key="1">
    <citation type="submission" date="2021-02" db="EMBL/GenBank/DDBJ databases">
        <authorList>
            <person name="Nowell W R."/>
        </authorList>
    </citation>
    <scope>NUCLEOTIDE SEQUENCE</scope>
</reference>
<dbReference type="AlphaFoldDB" id="A0A815U694"/>
<dbReference type="Proteomes" id="UP000681722">
    <property type="component" value="Unassembled WGS sequence"/>
</dbReference>
<comment type="caution">
    <text evidence="1">The sequence shown here is derived from an EMBL/GenBank/DDBJ whole genome shotgun (WGS) entry which is preliminary data.</text>
</comment>